<dbReference type="Proteomes" id="UP001190700">
    <property type="component" value="Unassembled WGS sequence"/>
</dbReference>
<sequence>ILFHITRGATNHTCTARFDHLNSPCVRGATSVHYGEDPVFKLGSSLFRADLKDKMGEYYNTSEGSQDINANSGTPMPFRPRRLPGRDHSQPFLLSENVAEARAHQLYVFLEEGQLFDHLVQEVEANILTFNSHMQTWCLIEIRWLRKFGGYWTTEWNVFTVPITYWSFDSVYSTCWLLLHVVWVLVSVSVCLVQLSQLRPKAMAARYDGEIRNSYTANLRTHFSRLEHVMALVGSVAQMAVLGVFFLQHTWLHTLTIAAERDVYHNTYWEANYFLSSRSGESNGSSSEVETVGPDSDEALVTAWALPEENAGMESLAADFATIQQLGVVCRVFFAFQVLRLLTMQMCFFLALERQKRLFVVMQTCRDSVVEVMQCVSLITAGFYFAMLINIIFGARFEFLSSARNSIVFMAKFVLASEYKRLRQPSWESSAIDKFAMLASTFIFYGLYIFMFQNLIIAIIVDKKQKLYKETKLEKTLIGDLKEFYQNRFYVKVKKTWPSLDKTIVLLDTFVINREPEQQSRSFFGSFHISARNLMSGQSLRQAFDKAVPRLTILNLMSGTFSSILHSRMTGKTATVSVAGVRCRTADVIRAMELCHKNKGLFTIDPGTRAGRTGKHWQLLEEFLSKRESQSQDYKPDGASDCETSPNTPSPRQPFIMPRSTTSIRDTVIKSLRRTVSRLSRSAKTGTDITDDDTDSDDDDADNDTCYVQFRQRRHRSKNRNTFTQLAEVMQLGQLDAMRDNTKAKKQLQPLEELAIQLGRYRKANTKKLDTLQAQIRRINGLLLKIDLRNHKPPAMPHPLPTAVRSGVRYFGRLDGLTLPLRPPTLTTSINEPAKQQLQKRRRSTVKSPIEEARSILKHVISKDIYPTELFVPGTSSEYPNLNM</sequence>
<evidence type="ECO:0000313" key="4">
    <source>
        <dbReference type="Proteomes" id="UP001190700"/>
    </source>
</evidence>
<evidence type="ECO:0000256" key="2">
    <source>
        <dbReference type="SAM" id="Phobius"/>
    </source>
</evidence>
<keyword evidence="4" id="KW-1185">Reference proteome</keyword>
<protein>
    <submittedName>
        <fullName evidence="3">Uncharacterized protein</fullName>
    </submittedName>
</protein>
<comment type="caution">
    <text evidence="3">The sequence shown here is derived from an EMBL/GenBank/DDBJ whole genome shotgun (WGS) entry which is preliminary data.</text>
</comment>
<evidence type="ECO:0000256" key="1">
    <source>
        <dbReference type="SAM" id="MobiDB-lite"/>
    </source>
</evidence>
<dbReference type="EMBL" id="LGRX02033257">
    <property type="protein sequence ID" value="KAK3242026.1"/>
    <property type="molecule type" value="Genomic_DNA"/>
</dbReference>
<feature type="compositionally biased region" description="Basic and acidic residues" evidence="1">
    <location>
        <begin position="628"/>
        <end position="638"/>
    </location>
</feature>
<keyword evidence="2" id="KW-0472">Membrane</keyword>
<keyword evidence="2" id="KW-0812">Transmembrane</keyword>
<feature type="compositionally biased region" description="Low complexity" evidence="1">
    <location>
        <begin position="677"/>
        <end position="688"/>
    </location>
</feature>
<feature type="transmembrane region" description="Helical" evidence="2">
    <location>
        <begin position="229"/>
        <end position="247"/>
    </location>
</feature>
<feature type="compositionally biased region" description="Acidic residues" evidence="1">
    <location>
        <begin position="689"/>
        <end position="702"/>
    </location>
</feature>
<feature type="region of interest" description="Disordered" evidence="1">
    <location>
        <begin position="628"/>
        <end position="702"/>
    </location>
</feature>
<reference evidence="3 4" key="1">
    <citation type="journal article" date="2015" name="Genome Biol. Evol.">
        <title>Comparative Genomics of a Bacterivorous Green Alga Reveals Evolutionary Causalities and Consequences of Phago-Mixotrophic Mode of Nutrition.</title>
        <authorList>
            <person name="Burns J.A."/>
            <person name="Paasch A."/>
            <person name="Narechania A."/>
            <person name="Kim E."/>
        </authorList>
    </citation>
    <scope>NUCLEOTIDE SEQUENCE [LARGE SCALE GENOMIC DNA]</scope>
    <source>
        <strain evidence="3 4">PLY_AMNH</strain>
    </source>
</reference>
<gene>
    <name evidence="3" type="ORF">CYMTET_48262</name>
</gene>
<feature type="non-terminal residue" evidence="3">
    <location>
        <position position="1"/>
    </location>
</feature>
<feature type="transmembrane region" description="Helical" evidence="2">
    <location>
        <begin position="176"/>
        <end position="196"/>
    </location>
</feature>
<feature type="transmembrane region" description="Helical" evidence="2">
    <location>
        <begin position="435"/>
        <end position="461"/>
    </location>
</feature>
<proteinExistence type="predicted"/>
<feature type="region of interest" description="Disordered" evidence="1">
    <location>
        <begin position="822"/>
        <end position="847"/>
    </location>
</feature>
<feature type="transmembrane region" description="Helical" evidence="2">
    <location>
        <begin position="372"/>
        <end position="393"/>
    </location>
</feature>
<evidence type="ECO:0000313" key="3">
    <source>
        <dbReference type="EMBL" id="KAK3242026.1"/>
    </source>
</evidence>
<feature type="transmembrane region" description="Helical" evidence="2">
    <location>
        <begin position="332"/>
        <end position="352"/>
    </location>
</feature>
<organism evidence="3 4">
    <name type="scientific">Cymbomonas tetramitiformis</name>
    <dbReference type="NCBI Taxonomy" id="36881"/>
    <lineage>
        <taxon>Eukaryota</taxon>
        <taxon>Viridiplantae</taxon>
        <taxon>Chlorophyta</taxon>
        <taxon>Pyramimonadophyceae</taxon>
        <taxon>Pyramimonadales</taxon>
        <taxon>Pyramimonadaceae</taxon>
        <taxon>Cymbomonas</taxon>
    </lineage>
</organism>
<accession>A0AAE0BSN6</accession>
<keyword evidence="2" id="KW-1133">Transmembrane helix</keyword>
<name>A0AAE0BSN6_9CHLO</name>
<dbReference type="AlphaFoldDB" id="A0AAE0BSN6"/>